<dbReference type="Gene3D" id="3.20.20.140">
    <property type="entry name" value="Metal-dependent hydrolases"/>
    <property type="match status" value="2"/>
</dbReference>
<dbReference type="GO" id="GO:0003876">
    <property type="term" value="F:AMP deaminase activity"/>
    <property type="evidence" value="ECO:0007669"/>
    <property type="project" value="InterPro"/>
</dbReference>
<dbReference type="SUPFAM" id="SSF51556">
    <property type="entry name" value="Metallo-dependent hydrolases"/>
    <property type="match status" value="1"/>
</dbReference>
<dbReference type="PANTHER" id="PTHR11359">
    <property type="entry name" value="AMP DEAMINASE"/>
    <property type="match status" value="1"/>
</dbReference>
<feature type="compositionally biased region" description="Polar residues" evidence="2">
    <location>
        <begin position="173"/>
        <end position="185"/>
    </location>
</feature>
<comment type="similarity">
    <text evidence="1">Belongs to the metallo-dependent hydrolases superfamily. Adenosine and AMP deaminases family.</text>
</comment>
<dbReference type="Proteomes" id="UP001162060">
    <property type="component" value="Unassembled WGS sequence"/>
</dbReference>
<sequence>MDNPPTHALEHEDATHFHGLHPLTSDLSPLAMHADVLAAAANAEAAAADGEDDDVRSQRTQHDGRLKACILEKVAWEKRLRHLPETAMDDLDAVKDEADAGDLFLSLPEPYGQLSTFQRVVITSTPDEEEDRETRDVCELIRKCVALRKKWITVNELTPSSSPMDAPDHGLSAASSPRTHASGASSKFRHREEMPYRPFDAPVPETTQHDVKMVNGVVMVYDDADAGEAMSQVGTMEEYYDDLFEIQCIVNYGPMKTLAFKRLQVLEARFNLHMLLNSERELVAQKAVPHRDFYNVRKVDTHVHHSACMNQKHLLRFIKSRLRNSPGEIVIFRDGRFMTLSEVFRSLNLTGYDLSVDTLDMHASNTFHRFDRFNLKYNPAGQSRLREIFLKTDNLIAGKYLAEITKEVISDLHASKYQLVEWRVSIYGRKHSEWDKLGRWMYVNKLSSPHVRWMIQIPRLYFLYKKMGEVDNFQQMLDHIFLPLFERGR</sequence>
<reference evidence="3" key="1">
    <citation type="submission" date="2024-01" db="EMBL/GenBank/DDBJ databases">
        <authorList>
            <person name="Webb A."/>
        </authorList>
    </citation>
    <scope>NUCLEOTIDE SEQUENCE</scope>
    <source>
        <strain evidence="3">Pm1</strain>
    </source>
</reference>
<dbReference type="GO" id="GO:0005829">
    <property type="term" value="C:cytosol"/>
    <property type="evidence" value="ECO:0007669"/>
    <property type="project" value="TreeGrafter"/>
</dbReference>
<dbReference type="PANTHER" id="PTHR11359:SF0">
    <property type="entry name" value="AMP DEAMINASE"/>
    <property type="match status" value="1"/>
</dbReference>
<gene>
    <name evidence="3" type="ORF">PM001_LOCUS2237</name>
</gene>
<evidence type="ECO:0000256" key="2">
    <source>
        <dbReference type="SAM" id="MobiDB-lite"/>
    </source>
</evidence>
<dbReference type="GO" id="GO:0046033">
    <property type="term" value="P:AMP metabolic process"/>
    <property type="evidence" value="ECO:0007669"/>
    <property type="project" value="TreeGrafter"/>
</dbReference>
<feature type="region of interest" description="Disordered" evidence="2">
    <location>
        <begin position="157"/>
        <end position="193"/>
    </location>
</feature>
<evidence type="ECO:0000313" key="3">
    <source>
        <dbReference type="EMBL" id="CAK7901241.1"/>
    </source>
</evidence>
<dbReference type="Pfam" id="PF19326">
    <property type="entry name" value="AMP_deaminase"/>
    <property type="match status" value="1"/>
</dbReference>
<dbReference type="GO" id="GO:0032264">
    <property type="term" value="P:IMP salvage"/>
    <property type="evidence" value="ECO:0007669"/>
    <property type="project" value="InterPro"/>
</dbReference>
<evidence type="ECO:0000256" key="1">
    <source>
        <dbReference type="ARBA" id="ARBA00006676"/>
    </source>
</evidence>
<proteinExistence type="inferred from homology"/>
<organism evidence="3 4">
    <name type="scientific">Peronospora matthiolae</name>
    <dbReference type="NCBI Taxonomy" id="2874970"/>
    <lineage>
        <taxon>Eukaryota</taxon>
        <taxon>Sar</taxon>
        <taxon>Stramenopiles</taxon>
        <taxon>Oomycota</taxon>
        <taxon>Peronosporomycetes</taxon>
        <taxon>Peronosporales</taxon>
        <taxon>Peronosporaceae</taxon>
        <taxon>Peronospora</taxon>
    </lineage>
</organism>
<comment type="caution">
    <text evidence="3">The sequence shown here is derived from an EMBL/GenBank/DDBJ whole genome shotgun (WGS) entry which is preliminary data.</text>
</comment>
<protein>
    <recommendedName>
        <fullName evidence="5">AMP deaminase</fullName>
    </recommendedName>
</protein>
<evidence type="ECO:0008006" key="5">
    <source>
        <dbReference type="Google" id="ProtNLM"/>
    </source>
</evidence>
<dbReference type="InterPro" id="IPR006329">
    <property type="entry name" value="AMPD"/>
</dbReference>
<evidence type="ECO:0000313" key="4">
    <source>
        <dbReference type="Proteomes" id="UP001162060"/>
    </source>
</evidence>
<dbReference type="EMBL" id="CAKLBY020000022">
    <property type="protein sequence ID" value="CAK7901241.1"/>
    <property type="molecule type" value="Genomic_DNA"/>
</dbReference>
<dbReference type="AlphaFoldDB" id="A0AAV1T6S2"/>
<dbReference type="InterPro" id="IPR032466">
    <property type="entry name" value="Metal_Hydrolase"/>
</dbReference>
<name>A0AAV1T6S2_9STRA</name>
<accession>A0AAV1T6S2</accession>